<dbReference type="STRING" id="28084.Lche_0884"/>
<dbReference type="EMBL" id="LNXW01000013">
    <property type="protein sequence ID" value="KTC78864.1"/>
    <property type="molecule type" value="Genomic_DNA"/>
</dbReference>
<protein>
    <submittedName>
        <fullName evidence="1">Uncharacterized protein</fullName>
    </submittedName>
</protein>
<gene>
    <name evidence="1" type="ORF">Lche_0884</name>
</gene>
<dbReference type="PATRIC" id="fig|28084.5.peg.954"/>
<accession>A0A0W0S6D9</accession>
<name>A0A0W0S6D9_9GAMM</name>
<dbReference type="AlphaFoldDB" id="A0A0W0S6D9"/>
<evidence type="ECO:0000313" key="1">
    <source>
        <dbReference type="EMBL" id="KTC78864.1"/>
    </source>
</evidence>
<comment type="caution">
    <text evidence="1">The sequence shown here is derived from an EMBL/GenBank/DDBJ whole genome shotgun (WGS) entry which is preliminary data.</text>
</comment>
<reference evidence="1 2" key="1">
    <citation type="submission" date="2015-11" db="EMBL/GenBank/DDBJ databases">
        <title>Genomic analysis of 38 Legionella species identifies large and diverse effector repertoires.</title>
        <authorList>
            <person name="Burstein D."/>
            <person name="Amaro F."/>
            <person name="Zusman T."/>
            <person name="Lifshitz Z."/>
            <person name="Cohen O."/>
            <person name="Gilbert J.A."/>
            <person name="Pupko T."/>
            <person name="Shuman H.A."/>
            <person name="Segal G."/>
        </authorList>
    </citation>
    <scope>NUCLEOTIDE SEQUENCE [LARGE SCALE GENOMIC DNA]</scope>
    <source>
        <strain evidence="1 2">ORW</strain>
    </source>
</reference>
<sequence length="79" mass="8889">MLEIELKALTGYCVLWLIFKLDIPPPGISITKTSRGFISTPAELHESSIPALLRIFLMRQHSHEIVDLSEAAVRLIALY</sequence>
<evidence type="ECO:0000313" key="2">
    <source>
        <dbReference type="Proteomes" id="UP000054921"/>
    </source>
</evidence>
<organism evidence="1 2">
    <name type="scientific">Legionella cherrii</name>
    <dbReference type="NCBI Taxonomy" id="28084"/>
    <lineage>
        <taxon>Bacteria</taxon>
        <taxon>Pseudomonadati</taxon>
        <taxon>Pseudomonadota</taxon>
        <taxon>Gammaproteobacteria</taxon>
        <taxon>Legionellales</taxon>
        <taxon>Legionellaceae</taxon>
        <taxon>Legionella</taxon>
    </lineage>
</organism>
<dbReference type="Proteomes" id="UP000054921">
    <property type="component" value="Unassembled WGS sequence"/>
</dbReference>
<proteinExistence type="predicted"/>